<evidence type="ECO:0000313" key="4">
    <source>
        <dbReference type="EMBL" id="MFC6177690.1"/>
    </source>
</evidence>
<evidence type="ECO:0000259" key="3">
    <source>
        <dbReference type="Pfam" id="PF02885"/>
    </source>
</evidence>
<keyword evidence="1" id="KW-0328">Glycosyltransferase</keyword>
<accession>A0ABW1RQH7</accession>
<evidence type="ECO:0000256" key="2">
    <source>
        <dbReference type="ARBA" id="ARBA00022679"/>
    </source>
</evidence>
<dbReference type="RefSeq" id="WP_137612034.1">
    <property type="nucleotide sequence ID" value="NZ_BJDF01000017.1"/>
</dbReference>
<evidence type="ECO:0000256" key="1">
    <source>
        <dbReference type="ARBA" id="ARBA00022676"/>
    </source>
</evidence>
<dbReference type="Gene3D" id="1.20.970.10">
    <property type="entry name" value="Transferase, Pyrimidine Nucleoside Phosphorylase, Chain C"/>
    <property type="match status" value="1"/>
</dbReference>
<dbReference type="InterPro" id="IPR036320">
    <property type="entry name" value="Glycosyl_Trfase_fam3_N_dom_sf"/>
</dbReference>
<protein>
    <recommendedName>
        <fullName evidence="3">Glycosyl transferase family 3 N-terminal domain-containing protein</fullName>
    </recommendedName>
</protein>
<reference evidence="5" key="1">
    <citation type="journal article" date="2019" name="Int. J. Syst. Evol. Microbiol.">
        <title>The Global Catalogue of Microorganisms (GCM) 10K type strain sequencing project: providing services to taxonomists for standard genome sequencing and annotation.</title>
        <authorList>
            <consortium name="The Broad Institute Genomics Platform"/>
            <consortium name="The Broad Institute Genome Sequencing Center for Infectious Disease"/>
            <person name="Wu L."/>
            <person name="Ma J."/>
        </authorList>
    </citation>
    <scope>NUCLEOTIDE SEQUENCE [LARGE SCALE GENOMIC DNA]</scope>
    <source>
        <strain evidence="5">CCM 8927</strain>
    </source>
</reference>
<dbReference type="InterPro" id="IPR017459">
    <property type="entry name" value="Glycosyl_Trfase_fam3_N_dom"/>
</dbReference>
<comment type="caution">
    <text evidence="4">The sequence shown here is derived from an EMBL/GenBank/DDBJ whole genome shotgun (WGS) entry which is preliminary data.</text>
</comment>
<organism evidence="4 5">
    <name type="scientific">Companilactobacillus huachuanensis</name>
    <dbReference type="NCBI Taxonomy" id="2559914"/>
    <lineage>
        <taxon>Bacteria</taxon>
        <taxon>Bacillati</taxon>
        <taxon>Bacillota</taxon>
        <taxon>Bacilli</taxon>
        <taxon>Lactobacillales</taxon>
        <taxon>Lactobacillaceae</taxon>
        <taxon>Companilactobacillus</taxon>
    </lineage>
</organism>
<name>A0ABW1RQH7_9LACO</name>
<dbReference type="EMBL" id="JBHSSF010000041">
    <property type="protein sequence ID" value="MFC6177690.1"/>
    <property type="molecule type" value="Genomic_DNA"/>
</dbReference>
<sequence length="90" mass="10126">MINNSIKKINDNKNLTYDETKQAFDEILSGRATTKQISDFITGLGFKEETPTEIAGTIDAINSHIQVPDNSKYVLNKKGLRKDYSNSINF</sequence>
<keyword evidence="5" id="KW-1185">Reference proteome</keyword>
<gene>
    <name evidence="4" type="ORF">ACFQAV_12810</name>
</gene>
<evidence type="ECO:0000313" key="5">
    <source>
        <dbReference type="Proteomes" id="UP001596288"/>
    </source>
</evidence>
<dbReference type="Pfam" id="PF02885">
    <property type="entry name" value="Glycos_trans_3N"/>
    <property type="match status" value="1"/>
</dbReference>
<proteinExistence type="predicted"/>
<keyword evidence="2" id="KW-0808">Transferase</keyword>
<dbReference type="Proteomes" id="UP001596288">
    <property type="component" value="Unassembled WGS sequence"/>
</dbReference>
<feature type="domain" description="Glycosyl transferase family 3 N-terminal" evidence="3">
    <location>
        <begin position="6"/>
        <end position="63"/>
    </location>
</feature>
<dbReference type="SUPFAM" id="SSF47648">
    <property type="entry name" value="Nucleoside phosphorylase/phosphoribosyltransferase N-terminal domain"/>
    <property type="match status" value="1"/>
</dbReference>